<sequence>MKRDGHMRVLLIAETNWLENLVLVQDTASAYLARLARTSEIEIAVPEYSFHEADGSLNRKHNKRAYKVDEALSLLGHISQTEHHGELCENSRAILKDLKKSMSNDRSKIKRVLDKIKSMARVVPYTSDASTRAELIFESACPPFKESDCRIYASILMFIEQIRAEYDLIMFYTEDKEDFDHPEIHDEFGDHGVEIVFESGLCVKRARGAG</sequence>
<name>A0A7G9YLK5_9EURY</name>
<evidence type="ECO:0000313" key="1">
    <source>
        <dbReference type="EMBL" id="QNO48889.1"/>
    </source>
</evidence>
<gene>
    <name evidence="1" type="ORF">JFFFLBDL_00014</name>
</gene>
<dbReference type="EMBL" id="MT631365">
    <property type="protein sequence ID" value="QNO48889.1"/>
    <property type="molecule type" value="Genomic_DNA"/>
</dbReference>
<dbReference type="AlphaFoldDB" id="A0A7G9YLK5"/>
<accession>A0A7G9YLK5</accession>
<reference evidence="1" key="1">
    <citation type="submission" date="2020-06" db="EMBL/GenBank/DDBJ databases">
        <title>Unique genomic features of the anaerobic methanotrophic archaea.</title>
        <authorList>
            <person name="Chadwick G.L."/>
            <person name="Skennerton C.T."/>
            <person name="Laso-Perez R."/>
            <person name="Leu A.O."/>
            <person name="Speth D.R."/>
            <person name="Yu H."/>
            <person name="Morgan-Lang C."/>
            <person name="Hatzenpichler R."/>
            <person name="Goudeau D."/>
            <person name="Malmstrom R."/>
            <person name="Brazelton W.J."/>
            <person name="Woyke T."/>
            <person name="Hallam S.J."/>
            <person name="Tyson G.W."/>
            <person name="Wegener G."/>
            <person name="Boetius A."/>
            <person name="Orphan V."/>
        </authorList>
    </citation>
    <scope>NUCLEOTIDE SEQUENCE</scope>
</reference>
<organism evidence="1">
    <name type="scientific">Candidatus Methanogaster sp. ANME-2c ERB4</name>
    <dbReference type="NCBI Taxonomy" id="2759911"/>
    <lineage>
        <taxon>Archaea</taxon>
        <taxon>Methanobacteriati</taxon>
        <taxon>Methanobacteriota</taxon>
        <taxon>Stenosarchaea group</taxon>
        <taxon>Methanomicrobia</taxon>
        <taxon>Methanosarcinales</taxon>
        <taxon>ANME-2 cluster</taxon>
        <taxon>Candidatus Methanogasteraceae</taxon>
        <taxon>Candidatus Methanogaster</taxon>
    </lineage>
</organism>
<evidence type="ECO:0008006" key="2">
    <source>
        <dbReference type="Google" id="ProtNLM"/>
    </source>
</evidence>
<protein>
    <recommendedName>
        <fullName evidence="2">DUF4935 domain-containing protein</fullName>
    </recommendedName>
</protein>
<proteinExistence type="predicted"/>